<reference evidence="5" key="1">
    <citation type="submission" date="2020-08" db="EMBL/GenBank/DDBJ databases">
        <title>Genome sequencing and assembly of the red palm weevil Rhynchophorus ferrugineus.</title>
        <authorList>
            <person name="Dias G.B."/>
            <person name="Bergman C.M."/>
            <person name="Manee M."/>
        </authorList>
    </citation>
    <scope>NUCLEOTIDE SEQUENCE</scope>
    <source>
        <strain evidence="5">AA-2017</strain>
        <tissue evidence="5">Whole larva</tissue>
    </source>
</reference>
<dbReference type="EMBL" id="JAACXV010013355">
    <property type="protein sequence ID" value="KAF7273640.1"/>
    <property type="molecule type" value="Genomic_DNA"/>
</dbReference>
<evidence type="ECO:0000256" key="1">
    <source>
        <dbReference type="ARBA" id="ARBA00022658"/>
    </source>
</evidence>
<evidence type="ECO:0000313" key="6">
    <source>
        <dbReference type="Proteomes" id="UP000625711"/>
    </source>
</evidence>
<evidence type="ECO:0000256" key="2">
    <source>
        <dbReference type="PROSITE-ProRule" id="PRU00168"/>
    </source>
</evidence>
<comment type="caution">
    <text evidence="5">The sequence shown here is derived from an EMBL/GenBank/DDBJ whole genome shotgun (WGS) entry which is preliminary data.</text>
</comment>
<accession>A0A834I918</accession>
<feature type="region of interest" description="Disordered" evidence="3">
    <location>
        <begin position="226"/>
        <end position="256"/>
    </location>
</feature>
<keyword evidence="6" id="KW-1185">Reference proteome</keyword>
<dbReference type="AlphaFoldDB" id="A0A834I918"/>
<feature type="compositionally biased region" description="Basic residues" evidence="3">
    <location>
        <begin position="236"/>
        <end position="248"/>
    </location>
</feature>
<dbReference type="PANTHER" id="PTHR23113:SF368">
    <property type="entry name" value="CELL DIVISION CONTROL PROTEIN 25"/>
    <property type="match status" value="1"/>
</dbReference>
<dbReference type="InterPro" id="IPR008937">
    <property type="entry name" value="Ras-like_GEF"/>
</dbReference>
<dbReference type="SUPFAM" id="SSF48366">
    <property type="entry name" value="Ras GEF"/>
    <property type="match status" value="1"/>
</dbReference>
<dbReference type="PANTHER" id="PTHR23113">
    <property type="entry name" value="GUANINE NUCLEOTIDE EXCHANGE FACTOR"/>
    <property type="match status" value="1"/>
</dbReference>
<dbReference type="InterPro" id="IPR001895">
    <property type="entry name" value="RASGEF_cat_dom"/>
</dbReference>
<keyword evidence="1 2" id="KW-0344">Guanine-nucleotide releasing factor</keyword>
<dbReference type="Pfam" id="PF00617">
    <property type="entry name" value="RasGEF"/>
    <property type="match status" value="1"/>
</dbReference>
<dbReference type="Gene3D" id="1.10.840.10">
    <property type="entry name" value="Ras guanine-nucleotide exchange factors catalytic domain"/>
    <property type="match status" value="1"/>
</dbReference>
<dbReference type="InterPro" id="IPR036964">
    <property type="entry name" value="RASGEF_cat_dom_sf"/>
</dbReference>
<protein>
    <recommendedName>
        <fullName evidence="4">Ras-GEF domain-containing protein</fullName>
    </recommendedName>
</protein>
<proteinExistence type="predicted"/>
<dbReference type="Proteomes" id="UP000625711">
    <property type="component" value="Unassembled WGS sequence"/>
</dbReference>
<gene>
    <name evidence="5" type="ORF">GWI33_013681</name>
</gene>
<evidence type="ECO:0000313" key="5">
    <source>
        <dbReference type="EMBL" id="KAF7273640.1"/>
    </source>
</evidence>
<organism evidence="5 6">
    <name type="scientific">Rhynchophorus ferrugineus</name>
    <name type="common">Red palm weevil</name>
    <name type="synonym">Curculio ferrugineus</name>
    <dbReference type="NCBI Taxonomy" id="354439"/>
    <lineage>
        <taxon>Eukaryota</taxon>
        <taxon>Metazoa</taxon>
        <taxon>Ecdysozoa</taxon>
        <taxon>Arthropoda</taxon>
        <taxon>Hexapoda</taxon>
        <taxon>Insecta</taxon>
        <taxon>Pterygota</taxon>
        <taxon>Neoptera</taxon>
        <taxon>Endopterygota</taxon>
        <taxon>Coleoptera</taxon>
        <taxon>Polyphaga</taxon>
        <taxon>Cucujiformia</taxon>
        <taxon>Curculionidae</taxon>
        <taxon>Dryophthorinae</taxon>
        <taxon>Rhynchophorus</taxon>
    </lineage>
</organism>
<dbReference type="PROSITE" id="PS50009">
    <property type="entry name" value="RASGEF_CAT"/>
    <property type="match status" value="1"/>
</dbReference>
<dbReference type="OrthoDB" id="6021951at2759"/>
<dbReference type="SMART" id="SM00147">
    <property type="entry name" value="RasGEF"/>
    <property type="match status" value="1"/>
</dbReference>
<sequence length="841" mass="97056">MSANRVQKLLFSEYCDFDDMVLVESPFAQTTKDGIGLRQVHIGLTPSKLILAADILPSVQSGNTSYNCIVDPEIETFELIAIYPVECVTLTIYRRRKRQALKARFCNSRVLYFELGGFEKRSMFWNLWCEKVKFLCPGESDYSRSETSVGTSTTESSLCLVNKKTVLVNGIKQLWCRFGPNLGINTSYINNVLLHNSQNLASNWRDKYLFMGKDYQESPLSYKPIVKLPSKESPKKQRSSQTKRKSGRHPSLMEEKRLSYGDNVQVNRFGSGINEGCETGLYLTVDKYIVPKRYDETQPERSSSLTSSVSSSKYMDYDRLAESALLVWEYSSFKRRPTVKHRRRYGFAPRPLVLFGLGLQDISQKQTLSLQARRTCSEACLTATYIKLGIPKRQLLTTISCPDLRDVMDCRNNNYIKTIKNPIYFWTSGYWYRPTSAKDIYFNLQTFFKKFRYSRVSRSKRKILCLGRKCNNRKSAKVRKTDKQTDDDEESCHFFYKKSTKYSFIVNMLASRVDDAKRLDDNSRQPEETPLQHMRRMLTCDPTISAWDFDSSTLAEQLTIIDRDLFLKIPSIELQTIFQQLHLGNAPNMAALVAFSSRLSCLLATEVLRNHTEKIRARLIARFINVANKCHRMSNFQSSRSVLSALQSPAIFRLRKTWAYIRKKHSSKYQTFEFLCRLYRDPRPVSYQKSLFTFSQCPPCIPYIGHLVSTVLNEKAYHKVPNNDSSKAFKSSRIARIQSSAAIDLKQTIFSRIVDTFLKPTSSMGPAGDHGTAFSKSRKSVIKRSPQCIDDKLREVIELMEKCQVASMNYNLRLHAISHDFLLKARYLEDKENFYNSLKIE</sequence>
<feature type="domain" description="Ras-GEF" evidence="4">
    <location>
        <begin position="550"/>
        <end position="787"/>
    </location>
</feature>
<dbReference type="GO" id="GO:0005886">
    <property type="term" value="C:plasma membrane"/>
    <property type="evidence" value="ECO:0007669"/>
    <property type="project" value="TreeGrafter"/>
</dbReference>
<evidence type="ECO:0000256" key="3">
    <source>
        <dbReference type="SAM" id="MobiDB-lite"/>
    </source>
</evidence>
<dbReference type="GO" id="GO:0007265">
    <property type="term" value="P:Ras protein signal transduction"/>
    <property type="evidence" value="ECO:0007669"/>
    <property type="project" value="TreeGrafter"/>
</dbReference>
<dbReference type="GO" id="GO:0005085">
    <property type="term" value="F:guanyl-nucleotide exchange factor activity"/>
    <property type="evidence" value="ECO:0007669"/>
    <property type="project" value="UniProtKB-KW"/>
</dbReference>
<evidence type="ECO:0000259" key="4">
    <source>
        <dbReference type="PROSITE" id="PS50009"/>
    </source>
</evidence>
<dbReference type="InterPro" id="IPR023578">
    <property type="entry name" value="Ras_GEF_dom_sf"/>
</dbReference>
<name>A0A834I918_RHYFE</name>